<organism evidence="12 13">
    <name type="scientific">Blepharisma stoltei</name>
    <dbReference type="NCBI Taxonomy" id="1481888"/>
    <lineage>
        <taxon>Eukaryota</taxon>
        <taxon>Sar</taxon>
        <taxon>Alveolata</taxon>
        <taxon>Ciliophora</taxon>
        <taxon>Postciliodesmatophora</taxon>
        <taxon>Heterotrichea</taxon>
        <taxon>Heterotrichida</taxon>
        <taxon>Blepharismidae</taxon>
        <taxon>Blepharisma</taxon>
    </lineage>
</organism>
<evidence type="ECO:0000313" key="12">
    <source>
        <dbReference type="EMBL" id="CAG9322826.1"/>
    </source>
</evidence>
<keyword evidence="5 7" id="KW-0653">Protein transport</keyword>
<dbReference type="EMBL" id="CAJZBQ010000032">
    <property type="protein sequence ID" value="CAG9322826.1"/>
    <property type="molecule type" value="Genomic_DNA"/>
</dbReference>
<dbReference type="PANTHER" id="PTHR12746">
    <property type="entry name" value="NONSENSE-MEDIATED MRNA DECAY PROTEIN 3"/>
    <property type="match status" value="1"/>
</dbReference>
<evidence type="ECO:0000256" key="8">
    <source>
        <dbReference type="SAM" id="MobiDB-lite"/>
    </source>
</evidence>
<evidence type="ECO:0000259" key="10">
    <source>
        <dbReference type="Pfam" id="PF21192"/>
    </source>
</evidence>
<dbReference type="Pfam" id="PF21193">
    <property type="entry name" value="NMD_SH3"/>
    <property type="match status" value="1"/>
</dbReference>
<dbReference type="GO" id="GO:0000055">
    <property type="term" value="P:ribosomal large subunit export from nucleus"/>
    <property type="evidence" value="ECO:0007669"/>
    <property type="project" value="TreeGrafter"/>
</dbReference>
<evidence type="ECO:0000256" key="6">
    <source>
        <dbReference type="ARBA" id="ARBA00023242"/>
    </source>
</evidence>
<evidence type="ECO:0000256" key="7">
    <source>
        <dbReference type="RuleBase" id="RU364108"/>
    </source>
</evidence>
<feature type="domain" description="60S ribosomal export protein NMD3 OB-fold" evidence="10">
    <location>
        <begin position="298"/>
        <end position="385"/>
    </location>
</feature>
<dbReference type="GO" id="GO:0005737">
    <property type="term" value="C:cytoplasm"/>
    <property type="evidence" value="ECO:0007669"/>
    <property type="project" value="UniProtKB-SubCell"/>
</dbReference>
<evidence type="ECO:0000256" key="1">
    <source>
        <dbReference type="ARBA" id="ARBA00009794"/>
    </source>
</evidence>
<dbReference type="GO" id="GO:0043023">
    <property type="term" value="F:ribosomal large subunit binding"/>
    <property type="evidence" value="ECO:0007669"/>
    <property type="project" value="InterPro"/>
</dbReference>
<feature type="region of interest" description="Disordered" evidence="8">
    <location>
        <begin position="421"/>
        <end position="442"/>
    </location>
</feature>
<feature type="domain" description="Nmd3 N-terminal" evidence="9">
    <location>
        <begin position="8"/>
        <end position="233"/>
    </location>
</feature>
<dbReference type="InterPro" id="IPR048898">
    <property type="entry name" value="OB_NMD3"/>
</dbReference>
<evidence type="ECO:0000313" key="13">
    <source>
        <dbReference type="Proteomes" id="UP001162131"/>
    </source>
</evidence>
<keyword evidence="4 7" id="KW-0963">Cytoplasm</keyword>
<protein>
    <recommendedName>
        <fullName evidence="2 7">60S ribosomal export protein NMD3</fullName>
    </recommendedName>
</protein>
<dbReference type="Pfam" id="PF21192">
    <property type="entry name" value="OB_NMD3"/>
    <property type="match status" value="1"/>
</dbReference>
<feature type="compositionally biased region" description="Polar residues" evidence="8">
    <location>
        <begin position="423"/>
        <end position="442"/>
    </location>
</feature>
<dbReference type="InterPro" id="IPR048899">
    <property type="entry name" value="NMD_SH3"/>
</dbReference>
<evidence type="ECO:0000259" key="9">
    <source>
        <dbReference type="Pfam" id="PF04981"/>
    </source>
</evidence>
<comment type="similarity">
    <text evidence="1 7">Belongs to the NMD3 family.</text>
</comment>
<sequence>MESVQVLCCLCGLPMTYSQAKMCMNCLSLRATITDTIDKEQTLEICRYCDRYNRPPWLSAKLESPELLQICLSRIKGLSKAKLIDAAFVWTEEHSRRIKVRITIQKEVENTMLEQQCIVNFVVNDTQCEDCQRSFTPHQWMAKVQLRQKVSHKRTIYYLEQIILKNHYQKDCLGVKPKKNGIDFHFGTKAHAQKFIDYIHSAVPLQVKMSKELISSDPKSNTYNYKFTFLAEIIPICRDDLLVLPKSQRIPGLGRVVMCYKLASLIRVLDIRNFRTGEIKSDRYWKQPFHVYAGREWLEEFIVLDIDERSEMHEDEPNRLKTVEVEVARSNDARFGETTYRVKTHLGNILRAGDTVLGYNLENMVGHGLETESFDDCPQVVLVKKIISKEEKQKPKIKIERIAEVEEEPDFGEFLEEVENDPELQSQILGEPSTQPTEIQLK</sequence>
<dbReference type="InterPro" id="IPR039768">
    <property type="entry name" value="Nmd3"/>
</dbReference>
<dbReference type="GO" id="GO:0015031">
    <property type="term" value="P:protein transport"/>
    <property type="evidence" value="ECO:0007669"/>
    <property type="project" value="UniProtKB-KW"/>
</dbReference>
<dbReference type="Proteomes" id="UP001162131">
    <property type="component" value="Unassembled WGS sequence"/>
</dbReference>
<dbReference type="PANTHER" id="PTHR12746:SF2">
    <property type="entry name" value="60S RIBOSOMAL EXPORT PROTEIN NMD3"/>
    <property type="match status" value="1"/>
</dbReference>
<name>A0AAU9JC83_9CILI</name>
<evidence type="ECO:0000256" key="4">
    <source>
        <dbReference type="ARBA" id="ARBA00022490"/>
    </source>
</evidence>
<evidence type="ECO:0000256" key="3">
    <source>
        <dbReference type="ARBA" id="ARBA00022448"/>
    </source>
</evidence>
<feature type="domain" description="60S ribosomal export protein NMD3 SH3" evidence="11">
    <location>
        <begin position="236"/>
        <end position="281"/>
    </location>
</feature>
<dbReference type="InterPro" id="IPR007064">
    <property type="entry name" value="Nmd3_N"/>
</dbReference>
<evidence type="ECO:0000256" key="2">
    <source>
        <dbReference type="ARBA" id="ARBA00017035"/>
    </source>
</evidence>
<keyword evidence="6 7" id="KW-0539">Nucleus</keyword>
<comment type="caution">
    <text evidence="12">The sequence shown here is derived from an EMBL/GenBank/DDBJ whole genome shotgun (WGS) entry which is preliminary data.</text>
</comment>
<dbReference type="GO" id="GO:0005634">
    <property type="term" value="C:nucleus"/>
    <property type="evidence" value="ECO:0007669"/>
    <property type="project" value="UniProtKB-SubCell"/>
</dbReference>
<evidence type="ECO:0000256" key="5">
    <source>
        <dbReference type="ARBA" id="ARBA00022927"/>
    </source>
</evidence>
<reference evidence="12" key="1">
    <citation type="submission" date="2021-09" db="EMBL/GenBank/DDBJ databases">
        <authorList>
            <consortium name="AG Swart"/>
            <person name="Singh M."/>
            <person name="Singh A."/>
            <person name="Seah K."/>
            <person name="Emmerich C."/>
        </authorList>
    </citation>
    <scope>NUCLEOTIDE SEQUENCE</scope>
    <source>
        <strain evidence="12">ATCC30299</strain>
    </source>
</reference>
<accession>A0AAU9JC83</accession>
<keyword evidence="13" id="KW-1185">Reference proteome</keyword>
<comment type="function">
    <text evidence="7">Acts as an adapter for the XPO1/CRM1-mediated export of the 60S ribosomal subunit.</text>
</comment>
<proteinExistence type="inferred from homology"/>
<evidence type="ECO:0000259" key="11">
    <source>
        <dbReference type="Pfam" id="PF21193"/>
    </source>
</evidence>
<dbReference type="Pfam" id="PF04981">
    <property type="entry name" value="NMD3"/>
    <property type="match status" value="1"/>
</dbReference>
<dbReference type="AlphaFoldDB" id="A0AAU9JC83"/>
<gene>
    <name evidence="12" type="ORF">BSTOLATCC_MIC31942</name>
</gene>
<comment type="subcellular location">
    <subcellularLocation>
        <location evidence="7">Cytoplasm</location>
    </subcellularLocation>
    <subcellularLocation>
        <location evidence="7">Nucleus</location>
    </subcellularLocation>
</comment>
<keyword evidence="3 7" id="KW-0813">Transport</keyword>